<sequence>MKKVLIVDNSSYMRKFVKKVIEKGGSYSILEASGKEDAMEIFKSENPNIVILDLNISESAMEGMDVLTDMININSETAVIIASAIGHEEVKEKCIGLGAKNYIKKPIDTKILMKTLEECN</sequence>
<evidence type="ECO:0000259" key="6">
    <source>
        <dbReference type="PROSITE" id="PS50110"/>
    </source>
</evidence>
<feature type="domain" description="Response regulatory" evidence="6">
    <location>
        <begin position="3"/>
        <end position="120"/>
    </location>
</feature>
<keyword evidence="2 5" id="KW-0597">Phosphoprotein</keyword>
<dbReference type="PANTHER" id="PTHR44591">
    <property type="entry name" value="STRESS RESPONSE REGULATOR PROTEIN 1"/>
    <property type="match status" value="1"/>
</dbReference>
<keyword evidence="8" id="KW-1185">Reference proteome</keyword>
<dbReference type="RefSeq" id="WP_264848246.1">
    <property type="nucleotide sequence ID" value="NZ_BRXR01000001.1"/>
</dbReference>
<feature type="modified residue" description="4-aspartylphosphate" evidence="5">
    <location>
        <position position="53"/>
    </location>
</feature>
<dbReference type="PANTHER" id="PTHR44591:SF14">
    <property type="entry name" value="PROTEIN PILG"/>
    <property type="match status" value="1"/>
</dbReference>
<comment type="caution">
    <text evidence="7">The sequence shown here is derived from an EMBL/GenBank/DDBJ whole genome shotgun (WGS) entry which is preliminary data.</text>
</comment>
<dbReference type="PROSITE" id="PS50110">
    <property type="entry name" value="RESPONSE_REGULATORY"/>
    <property type="match status" value="1"/>
</dbReference>
<dbReference type="Pfam" id="PF00072">
    <property type="entry name" value="Response_reg"/>
    <property type="match status" value="1"/>
</dbReference>
<evidence type="ECO:0000313" key="8">
    <source>
        <dbReference type="Proteomes" id="UP001208567"/>
    </source>
</evidence>
<dbReference type="SUPFAM" id="SSF52172">
    <property type="entry name" value="CheY-like"/>
    <property type="match status" value="1"/>
</dbReference>
<reference evidence="7 8" key="1">
    <citation type="journal article" date="2024" name="Int. J. Syst. Evol. Microbiol.">
        <title>Clostridium omnivorum sp. nov., isolated from anoxic soil under the treatment of reductive soil disinfestation.</title>
        <authorList>
            <person name="Ueki A."/>
            <person name="Tonouchi A."/>
            <person name="Kaku N."/>
            <person name="Honma S."/>
            <person name="Ueki K."/>
        </authorList>
    </citation>
    <scope>NUCLEOTIDE SEQUENCE [LARGE SCALE GENOMIC DNA]</scope>
    <source>
        <strain evidence="7 8">E14</strain>
    </source>
</reference>
<keyword evidence="3" id="KW-0902">Two-component regulatory system</keyword>
<proteinExistence type="predicted"/>
<evidence type="ECO:0000256" key="5">
    <source>
        <dbReference type="PROSITE-ProRule" id="PRU00169"/>
    </source>
</evidence>
<evidence type="ECO:0000256" key="4">
    <source>
        <dbReference type="ARBA" id="ARBA00024867"/>
    </source>
</evidence>
<organism evidence="7 8">
    <name type="scientific">Clostridium omnivorum</name>
    <dbReference type="NCBI Taxonomy" id="1604902"/>
    <lineage>
        <taxon>Bacteria</taxon>
        <taxon>Bacillati</taxon>
        <taxon>Bacillota</taxon>
        <taxon>Clostridia</taxon>
        <taxon>Eubacteriales</taxon>
        <taxon>Clostridiaceae</taxon>
        <taxon>Clostridium</taxon>
    </lineage>
</organism>
<dbReference type="EMBL" id="BRXR01000001">
    <property type="protein sequence ID" value="GLC28974.1"/>
    <property type="molecule type" value="Genomic_DNA"/>
</dbReference>
<dbReference type="InterPro" id="IPR050595">
    <property type="entry name" value="Bact_response_regulator"/>
</dbReference>
<protein>
    <recommendedName>
        <fullName evidence="1">Stage 0 sporulation protein A homolog</fullName>
    </recommendedName>
</protein>
<gene>
    <name evidence="7" type="primary">cheY_1</name>
    <name evidence="7" type="ORF">bsdE14_03840</name>
</gene>
<evidence type="ECO:0000256" key="2">
    <source>
        <dbReference type="ARBA" id="ARBA00022553"/>
    </source>
</evidence>
<dbReference type="Proteomes" id="UP001208567">
    <property type="component" value="Unassembled WGS sequence"/>
</dbReference>
<dbReference type="InterPro" id="IPR011006">
    <property type="entry name" value="CheY-like_superfamily"/>
</dbReference>
<evidence type="ECO:0000313" key="7">
    <source>
        <dbReference type="EMBL" id="GLC28974.1"/>
    </source>
</evidence>
<name>A0ABQ5N1A5_9CLOT</name>
<accession>A0ABQ5N1A5</accession>
<comment type="function">
    <text evidence="4">May play the central regulatory role in sporulation. It may be an element of the effector pathway responsible for the activation of sporulation genes in response to nutritional stress. Spo0A may act in concert with spo0H (a sigma factor) to control the expression of some genes that are critical to the sporulation process.</text>
</comment>
<evidence type="ECO:0000256" key="3">
    <source>
        <dbReference type="ARBA" id="ARBA00023012"/>
    </source>
</evidence>
<dbReference type="InterPro" id="IPR001789">
    <property type="entry name" value="Sig_transdc_resp-reg_receiver"/>
</dbReference>
<dbReference type="SMART" id="SM00448">
    <property type="entry name" value="REC"/>
    <property type="match status" value="1"/>
</dbReference>
<dbReference type="Gene3D" id="3.40.50.2300">
    <property type="match status" value="1"/>
</dbReference>
<evidence type="ECO:0000256" key="1">
    <source>
        <dbReference type="ARBA" id="ARBA00018672"/>
    </source>
</evidence>